<feature type="domain" description="ABC transporter" evidence="6">
    <location>
        <begin position="36"/>
        <end position="274"/>
    </location>
</feature>
<protein>
    <submittedName>
        <fullName evidence="7">ABC transporter related protein</fullName>
    </submittedName>
</protein>
<dbReference type="KEGG" id="ipa:Isop_3018"/>
<dbReference type="InterPro" id="IPR015854">
    <property type="entry name" value="ABC_transpr_LolD-like"/>
</dbReference>
<reference evidence="7 8" key="2">
    <citation type="journal article" date="2011" name="Stand. Genomic Sci.">
        <title>Complete genome sequence of Isosphaera pallida type strain (IS1B).</title>
        <authorList>
            <consortium name="US DOE Joint Genome Institute (JGI-PGF)"/>
            <person name="Goker M."/>
            <person name="Cleland D."/>
            <person name="Saunders E."/>
            <person name="Lapidus A."/>
            <person name="Nolan M."/>
            <person name="Lucas S."/>
            <person name="Hammon N."/>
            <person name="Deshpande S."/>
            <person name="Cheng J.F."/>
            <person name="Tapia R."/>
            <person name="Han C."/>
            <person name="Goodwin L."/>
            <person name="Pitluck S."/>
            <person name="Liolios K."/>
            <person name="Pagani I."/>
            <person name="Ivanova N."/>
            <person name="Mavromatis K."/>
            <person name="Pati A."/>
            <person name="Chen A."/>
            <person name="Palaniappan K."/>
            <person name="Land M."/>
            <person name="Hauser L."/>
            <person name="Chang Y.J."/>
            <person name="Jeffries C.D."/>
            <person name="Detter J.C."/>
            <person name="Beck B."/>
            <person name="Woyke T."/>
            <person name="Bristow J."/>
            <person name="Eisen J.A."/>
            <person name="Markowitz V."/>
            <person name="Hugenholtz P."/>
            <person name="Kyrpides N.C."/>
            <person name="Klenk H.P."/>
        </authorList>
    </citation>
    <scope>NUCLEOTIDE SEQUENCE [LARGE SCALE GENOMIC DNA]</scope>
    <source>
        <strain evidence="8">ATCC 43644 / DSM 9630 / IS1B</strain>
    </source>
</reference>
<dbReference type="GO" id="GO:0098796">
    <property type="term" value="C:membrane protein complex"/>
    <property type="evidence" value="ECO:0007669"/>
    <property type="project" value="UniProtKB-ARBA"/>
</dbReference>
<proteinExistence type="inferred from homology"/>
<dbReference type="InterPro" id="IPR003593">
    <property type="entry name" value="AAA+_ATPase"/>
</dbReference>
<keyword evidence="8" id="KW-1185">Reference proteome</keyword>
<dbReference type="InterPro" id="IPR017911">
    <property type="entry name" value="MacB-like_ATP-bd"/>
</dbReference>
<dbReference type="InParanoid" id="E8R2T6"/>
<dbReference type="PROSITE" id="PS00211">
    <property type="entry name" value="ABC_TRANSPORTER_1"/>
    <property type="match status" value="1"/>
</dbReference>
<sequence>MRSWFQRPHSTAFPLSNRPQAADSPHHPARPDSVLIELQGIRKEYRMEAELVHALKGVDLTIHFGEMVAIMGSSGSGKSTLMNILGLLDTPTAGRYLLEGRDVAGLSQSDLARERGRRIGFVFQTFELLPRQSALRNVELPLVYADVPARQRRQRAQEVLERVGLADRIGHRPNQMSGGQRQRVAVARALVMRPSLLLADEPTGNLDTKTGQEILRLFEELHAEGQTIVIVTHEPEVAARCPRVVRLRDGQIESDTRDTPTVHPKTTASSFHTA</sequence>
<dbReference type="STRING" id="575540.Isop_3018"/>
<dbReference type="HOGENOM" id="CLU_000604_1_22_0"/>
<evidence type="ECO:0000259" key="6">
    <source>
        <dbReference type="PROSITE" id="PS50893"/>
    </source>
</evidence>
<evidence type="ECO:0000256" key="2">
    <source>
        <dbReference type="ARBA" id="ARBA00022741"/>
    </source>
</evidence>
<dbReference type="RefSeq" id="WP_013565871.1">
    <property type="nucleotide sequence ID" value="NC_014962.1"/>
</dbReference>
<feature type="region of interest" description="Disordered" evidence="5">
    <location>
        <begin position="1"/>
        <end position="31"/>
    </location>
</feature>
<dbReference type="GO" id="GO:0005524">
    <property type="term" value="F:ATP binding"/>
    <property type="evidence" value="ECO:0007669"/>
    <property type="project" value="UniProtKB-KW"/>
</dbReference>
<evidence type="ECO:0000256" key="1">
    <source>
        <dbReference type="ARBA" id="ARBA00022448"/>
    </source>
</evidence>
<keyword evidence="3" id="KW-0067">ATP-binding</keyword>
<evidence type="ECO:0000313" key="7">
    <source>
        <dbReference type="EMBL" id="ADV63583.1"/>
    </source>
</evidence>
<dbReference type="FunFam" id="3.40.50.300:FF:000032">
    <property type="entry name" value="Export ABC transporter ATP-binding protein"/>
    <property type="match status" value="1"/>
</dbReference>
<dbReference type="SMART" id="SM00382">
    <property type="entry name" value="AAA"/>
    <property type="match status" value="1"/>
</dbReference>
<dbReference type="GO" id="GO:0022857">
    <property type="term" value="F:transmembrane transporter activity"/>
    <property type="evidence" value="ECO:0007669"/>
    <property type="project" value="TreeGrafter"/>
</dbReference>
<dbReference type="GO" id="GO:0005886">
    <property type="term" value="C:plasma membrane"/>
    <property type="evidence" value="ECO:0007669"/>
    <property type="project" value="TreeGrafter"/>
</dbReference>
<dbReference type="InterPro" id="IPR003439">
    <property type="entry name" value="ABC_transporter-like_ATP-bd"/>
</dbReference>
<feature type="compositionally biased region" description="Polar residues" evidence="5">
    <location>
        <begin position="264"/>
        <end position="274"/>
    </location>
</feature>
<gene>
    <name evidence="7" type="ordered locus">Isop_3018</name>
</gene>
<dbReference type="PANTHER" id="PTHR24220">
    <property type="entry name" value="IMPORT ATP-BINDING PROTEIN"/>
    <property type="match status" value="1"/>
</dbReference>
<evidence type="ECO:0000313" key="8">
    <source>
        <dbReference type="Proteomes" id="UP000008631"/>
    </source>
</evidence>
<evidence type="ECO:0000256" key="4">
    <source>
        <dbReference type="ARBA" id="ARBA00038388"/>
    </source>
</evidence>
<feature type="compositionally biased region" description="Basic and acidic residues" evidence="5">
    <location>
        <begin position="251"/>
        <end position="260"/>
    </location>
</feature>
<dbReference type="Pfam" id="PF00005">
    <property type="entry name" value="ABC_tran"/>
    <property type="match status" value="1"/>
</dbReference>
<reference key="1">
    <citation type="submission" date="2010-11" db="EMBL/GenBank/DDBJ databases">
        <title>The complete sequence of chromosome of Isophaera pallida ATCC 43644.</title>
        <authorList>
            <consortium name="US DOE Joint Genome Institute (JGI-PGF)"/>
            <person name="Lucas S."/>
            <person name="Copeland A."/>
            <person name="Lapidus A."/>
            <person name="Bruce D."/>
            <person name="Goodwin L."/>
            <person name="Pitluck S."/>
            <person name="Kyrpides N."/>
            <person name="Mavromatis K."/>
            <person name="Pagani I."/>
            <person name="Ivanova N."/>
            <person name="Saunders E."/>
            <person name="Brettin T."/>
            <person name="Detter J.C."/>
            <person name="Han C."/>
            <person name="Tapia R."/>
            <person name="Land M."/>
            <person name="Hauser L."/>
            <person name="Markowitz V."/>
            <person name="Cheng J.-F."/>
            <person name="Hugenholtz P."/>
            <person name="Woyke T."/>
            <person name="Wu D."/>
            <person name="Eisen J.A."/>
        </authorList>
    </citation>
    <scope>NUCLEOTIDE SEQUENCE</scope>
    <source>
        <strain>ATCC 43644</strain>
    </source>
</reference>
<dbReference type="InterPro" id="IPR027417">
    <property type="entry name" value="P-loop_NTPase"/>
</dbReference>
<dbReference type="PANTHER" id="PTHR24220:SF86">
    <property type="entry name" value="ABC TRANSPORTER ABCH.1"/>
    <property type="match status" value="1"/>
</dbReference>
<comment type="similarity">
    <text evidence="4">Belongs to the ABC transporter superfamily. Macrolide exporter (TC 3.A.1.122) family.</text>
</comment>
<dbReference type="InterPro" id="IPR017871">
    <property type="entry name" value="ABC_transporter-like_CS"/>
</dbReference>
<dbReference type="Gene3D" id="3.40.50.300">
    <property type="entry name" value="P-loop containing nucleotide triphosphate hydrolases"/>
    <property type="match status" value="1"/>
</dbReference>
<accession>E8R2T6</accession>
<dbReference type="eggNOG" id="COG1136">
    <property type="taxonomic scope" value="Bacteria"/>
</dbReference>
<dbReference type="SUPFAM" id="SSF52540">
    <property type="entry name" value="P-loop containing nucleoside triphosphate hydrolases"/>
    <property type="match status" value="1"/>
</dbReference>
<dbReference type="OrthoDB" id="273392at2"/>
<keyword evidence="2" id="KW-0547">Nucleotide-binding</keyword>
<dbReference type="GO" id="GO:0016887">
    <property type="term" value="F:ATP hydrolysis activity"/>
    <property type="evidence" value="ECO:0007669"/>
    <property type="project" value="InterPro"/>
</dbReference>
<dbReference type="CDD" id="cd03255">
    <property type="entry name" value="ABC_MJ0796_LolCDE_FtsE"/>
    <property type="match status" value="1"/>
</dbReference>
<dbReference type="AlphaFoldDB" id="E8R2T6"/>
<dbReference type="Proteomes" id="UP000008631">
    <property type="component" value="Chromosome"/>
</dbReference>
<organism evidence="7 8">
    <name type="scientific">Isosphaera pallida (strain ATCC 43644 / DSM 9630 / IS1B)</name>
    <dbReference type="NCBI Taxonomy" id="575540"/>
    <lineage>
        <taxon>Bacteria</taxon>
        <taxon>Pseudomonadati</taxon>
        <taxon>Planctomycetota</taxon>
        <taxon>Planctomycetia</taxon>
        <taxon>Isosphaerales</taxon>
        <taxon>Isosphaeraceae</taxon>
        <taxon>Isosphaera</taxon>
    </lineage>
</organism>
<keyword evidence="1" id="KW-0813">Transport</keyword>
<evidence type="ECO:0000256" key="3">
    <source>
        <dbReference type="ARBA" id="ARBA00022840"/>
    </source>
</evidence>
<dbReference type="PROSITE" id="PS50893">
    <property type="entry name" value="ABC_TRANSPORTER_2"/>
    <property type="match status" value="1"/>
</dbReference>
<dbReference type="EMBL" id="CP002353">
    <property type="protein sequence ID" value="ADV63583.1"/>
    <property type="molecule type" value="Genomic_DNA"/>
</dbReference>
<name>E8R2T6_ISOPI</name>
<evidence type="ECO:0000256" key="5">
    <source>
        <dbReference type="SAM" id="MobiDB-lite"/>
    </source>
</evidence>
<feature type="region of interest" description="Disordered" evidence="5">
    <location>
        <begin position="251"/>
        <end position="274"/>
    </location>
</feature>